<dbReference type="AlphaFoldDB" id="A0ABC8TPG8"/>
<name>A0ABC8TPG8_9AQUA</name>
<proteinExistence type="predicted"/>
<feature type="compositionally biased region" description="Low complexity" evidence="1">
    <location>
        <begin position="66"/>
        <end position="83"/>
    </location>
</feature>
<evidence type="ECO:0000313" key="2">
    <source>
        <dbReference type="EMBL" id="CAK9169525.1"/>
    </source>
</evidence>
<dbReference type="Proteomes" id="UP001642360">
    <property type="component" value="Unassembled WGS sequence"/>
</dbReference>
<sequence length="219" mass="23595">PQQEDLSDSPSESQDSSLYGNTDDHDRQSDAQSAGGGGDGGPTSCDPSLSRNLSSSKLNAKAPEFVPRSSSSSPSTSSSAVARTDLTQSRLVLPQPPPPGLVHVYAAPNSSFSVPIASHVPVSVPVQNHHRPYAQHVPVQYHHHPHHHHHRQYYAGGVGGFVDHQEVAVQATQQHAPMVDSDHVASLKNGLSEEATLKILNQARPSFYFVYFLCQILFA</sequence>
<feature type="compositionally biased region" description="Low complexity" evidence="1">
    <location>
        <begin position="1"/>
        <end position="18"/>
    </location>
</feature>
<dbReference type="InterPro" id="IPR009818">
    <property type="entry name" value="PAM2_motif"/>
</dbReference>
<feature type="region of interest" description="Disordered" evidence="1">
    <location>
        <begin position="1"/>
        <end position="83"/>
    </location>
</feature>
<feature type="non-terminal residue" evidence="2">
    <location>
        <position position="1"/>
    </location>
</feature>
<feature type="compositionally biased region" description="Low complexity" evidence="1">
    <location>
        <begin position="44"/>
        <end position="58"/>
    </location>
</feature>
<comment type="caution">
    <text evidence="2">The sequence shown here is derived from an EMBL/GenBank/DDBJ whole genome shotgun (WGS) entry which is preliminary data.</text>
</comment>
<keyword evidence="3" id="KW-1185">Reference proteome</keyword>
<dbReference type="Pfam" id="PF07145">
    <property type="entry name" value="PAM2"/>
    <property type="match status" value="1"/>
</dbReference>
<gene>
    <name evidence="2" type="ORF">ILEXP_LOCUS38971</name>
</gene>
<evidence type="ECO:0000256" key="1">
    <source>
        <dbReference type="SAM" id="MobiDB-lite"/>
    </source>
</evidence>
<protein>
    <submittedName>
        <fullName evidence="2">Uncharacterized protein</fullName>
    </submittedName>
</protein>
<accession>A0ABC8TPG8</accession>
<evidence type="ECO:0000313" key="3">
    <source>
        <dbReference type="Proteomes" id="UP001642360"/>
    </source>
</evidence>
<dbReference type="EMBL" id="CAUOFW020005303">
    <property type="protein sequence ID" value="CAK9169525.1"/>
    <property type="molecule type" value="Genomic_DNA"/>
</dbReference>
<reference evidence="2 3" key="1">
    <citation type="submission" date="2024-02" db="EMBL/GenBank/DDBJ databases">
        <authorList>
            <person name="Vignale AGUSTIN F."/>
            <person name="Sosa J E."/>
            <person name="Modenutti C."/>
        </authorList>
    </citation>
    <scope>NUCLEOTIDE SEQUENCE [LARGE SCALE GENOMIC DNA]</scope>
</reference>
<organism evidence="2 3">
    <name type="scientific">Ilex paraguariensis</name>
    <name type="common">yerba mate</name>
    <dbReference type="NCBI Taxonomy" id="185542"/>
    <lineage>
        <taxon>Eukaryota</taxon>
        <taxon>Viridiplantae</taxon>
        <taxon>Streptophyta</taxon>
        <taxon>Embryophyta</taxon>
        <taxon>Tracheophyta</taxon>
        <taxon>Spermatophyta</taxon>
        <taxon>Magnoliopsida</taxon>
        <taxon>eudicotyledons</taxon>
        <taxon>Gunneridae</taxon>
        <taxon>Pentapetalae</taxon>
        <taxon>asterids</taxon>
        <taxon>campanulids</taxon>
        <taxon>Aquifoliales</taxon>
        <taxon>Aquifoliaceae</taxon>
        <taxon>Ilex</taxon>
    </lineage>
</organism>